<keyword evidence="3" id="KW-1185">Reference proteome</keyword>
<proteinExistence type="predicted"/>
<dbReference type="GO" id="GO:0000981">
    <property type="term" value="F:DNA-binding transcription factor activity, RNA polymerase II-specific"/>
    <property type="evidence" value="ECO:0007669"/>
    <property type="project" value="TreeGrafter"/>
</dbReference>
<dbReference type="GO" id="GO:0045944">
    <property type="term" value="P:positive regulation of transcription by RNA polymerase II"/>
    <property type="evidence" value="ECO:0007669"/>
    <property type="project" value="TreeGrafter"/>
</dbReference>
<feature type="region of interest" description="Disordered" evidence="1">
    <location>
        <begin position="42"/>
        <end position="127"/>
    </location>
</feature>
<protein>
    <recommendedName>
        <fullName evidence="4">Transcription factor domain-containing protein</fullName>
    </recommendedName>
</protein>
<dbReference type="RefSeq" id="XP_056553080.1">
    <property type="nucleotide sequence ID" value="XM_056701017.1"/>
</dbReference>
<reference evidence="2" key="1">
    <citation type="submission" date="2022-11" db="EMBL/GenBank/DDBJ databases">
        <authorList>
            <person name="Petersen C."/>
        </authorList>
    </citation>
    <scope>NUCLEOTIDE SEQUENCE</scope>
    <source>
        <strain evidence="2">IBT 29864</strain>
    </source>
</reference>
<reference evidence="2" key="2">
    <citation type="journal article" date="2023" name="IMA Fungus">
        <title>Comparative genomic study of the Penicillium genus elucidates a diverse pangenome and 15 lateral gene transfer events.</title>
        <authorList>
            <person name="Petersen C."/>
            <person name="Sorensen T."/>
            <person name="Nielsen M.R."/>
            <person name="Sondergaard T.E."/>
            <person name="Sorensen J.L."/>
            <person name="Fitzpatrick D.A."/>
            <person name="Frisvad J.C."/>
            <person name="Nielsen K.L."/>
        </authorList>
    </citation>
    <scope>NUCLEOTIDE SEQUENCE</scope>
    <source>
        <strain evidence="2">IBT 29864</strain>
    </source>
</reference>
<feature type="compositionally biased region" description="Low complexity" evidence="1">
    <location>
        <begin position="102"/>
        <end position="111"/>
    </location>
</feature>
<dbReference type="GO" id="GO:0009074">
    <property type="term" value="P:aromatic amino acid family catabolic process"/>
    <property type="evidence" value="ECO:0007669"/>
    <property type="project" value="TreeGrafter"/>
</dbReference>
<evidence type="ECO:0000256" key="1">
    <source>
        <dbReference type="SAM" id="MobiDB-lite"/>
    </source>
</evidence>
<dbReference type="AlphaFoldDB" id="A0A9W9S2F2"/>
<dbReference type="GO" id="GO:0005634">
    <property type="term" value="C:nucleus"/>
    <property type="evidence" value="ECO:0007669"/>
    <property type="project" value="TreeGrafter"/>
</dbReference>
<evidence type="ECO:0000313" key="2">
    <source>
        <dbReference type="EMBL" id="KAJ5368338.1"/>
    </source>
</evidence>
<gene>
    <name evidence="2" type="ORF">N7496_008098</name>
</gene>
<dbReference type="PANTHER" id="PTHR31644">
    <property type="entry name" value="TRANSCRIPTIONAL ACTIVATOR ARO80-RELATED"/>
    <property type="match status" value="1"/>
</dbReference>
<sequence>MSRSPMLINQIPASEHHANIDPIGHAVNGVSVATQPTKILHTESATMQPTTPEPELPRHDENRASNGLGVSERSNTARPTQIPPPESTTMQPSALEQEMSENNDNSDSSSNVINGTSATRQTQNTRMEPATIQPPASGFEPFLSTSFGLHVSEFGQTIVSGLSRPSEEVLDLWWDNCNFVRDGWLTAQEAVTYLDLFSQYLAPFSYIISQDFLSHKNHGQLLKEDPMLCCTLLVISSRFFVLPGPGGLSRSHSIHNHLWKHYEVLTHRVLRGEENYFAAKSRVLGAIESLMLISDWHPRSFQLPCDNLDWAETTMHEGDRRKIKQRNRDATSIRWQEDVFGPMSQSTRKSWRLLGVALNLASEARIFSDEPLVSLGFDTRQATRFHRTRKLLYIYVAQMASRLGCSSLLPENLNFNSTSKPQDNEPRGRWWDSWMTLWLDLTKLMNSAFVCFSPSRPAMKQVIAGNYDLLHLDWIPSLAHWNERFKSQSSGKYKYLQSSSVAGNMLTFHDETGMPVDLVYLLSIEYHHLEACISALVIQAVVERAEPQTNGQSEIPETHNPRPSMLPDDRTLIDKTVSACCEVLNLATIMQVGGRLRYTPLRTRLCIISASILLLKAISLGGLSHDVKISLGTLDQCIAGLRSCGVDDLDYLPRYAELVDKHLQQFREQFTLLQGQPGQNLVGKEPSRDDWVVRPFDLRIAPCSSDRKAIPLGISSNSLDFLLELLESGGKRWCITCPYEPIDALMAN</sequence>
<name>A0A9W9S2F2_9EURO</name>
<feature type="compositionally biased region" description="Polar residues" evidence="1">
    <location>
        <begin position="112"/>
        <end position="126"/>
    </location>
</feature>
<evidence type="ECO:0008006" key="4">
    <source>
        <dbReference type="Google" id="ProtNLM"/>
    </source>
</evidence>
<accession>A0A9W9S2F2</accession>
<organism evidence="2 3">
    <name type="scientific">Penicillium cataractarum</name>
    <dbReference type="NCBI Taxonomy" id="2100454"/>
    <lineage>
        <taxon>Eukaryota</taxon>
        <taxon>Fungi</taxon>
        <taxon>Dikarya</taxon>
        <taxon>Ascomycota</taxon>
        <taxon>Pezizomycotina</taxon>
        <taxon>Eurotiomycetes</taxon>
        <taxon>Eurotiomycetidae</taxon>
        <taxon>Eurotiales</taxon>
        <taxon>Aspergillaceae</taxon>
        <taxon>Penicillium</taxon>
    </lineage>
</organism>
<dbReference type="EMBL" id="JAPZBS010000007">
    <property type="protein sequence ID" value="KAJ5368338.1"/>
    <property type="molecule type" value="Genomic_DNA"/>
</dbReference>
<dbReference type="OrthoDB" id="4369384at2759"/>
<dbReference type="PANTHER" id="PTHR31644:SF4">
    <property type="entry name" value="ZN(II)2CYS6 TRANSCRIPTION FACTOR (EUROFUNG)"/>
    <property type="match status" value="1"/>
</dbReference>
<dbReference type="GeneID" id="81440196"/>
<dbReference type="Proteomes" id="UP001147782">
    <property type="component" value="Unassembled WGS sequence"/>
</dbReference>
<comment type="caution">
    <text evidence="2">The sequence shown here is derived from an EMBL/GenBank/DDBJ whole genome shotgun (WGS) entry which is preliminary data.</text>
</comment>
<evidence type="ECO:0000313" key="3">
    <source>
        <dbReference type="Proteomes" id="UP001147782"/>
    </source>
</evidence>
<dbReference type="InterPro" id="IPR052780">
    <property type="entry name" value="AAA_Catabolism_Regulators"/>
</dbReference>